<dbReference type="InterPro" id="IPR024709">
    <property type="entry name" value="FucosylTrfase_pln"/>
</dbReference>
<feature type="compositionally biased region" description="Polar residues" evidence="14">
    <location>
        <begin position="16"/>
        <end position="31"/>
    </location>
</feature>
<evidence type="ECO:0000256" key="6">
    <source>
        <dbReference type="ARBA" id="ARBA00022692"/>
    </source>
</evidence>
<sequence>MPDSSSPSPKMGFPQHHSSSDAVSQRVNSPRFSGPMTRRAHSFKRNNSNNNNPKTYHEIDLQLNSPRSENPGTPSPVLLDGLDSLSERKQALHQFQRLHLLKKPVGSIVVNFGLREKKKLGHWMFLLFCSLCLFLGVLKICATGWFGSAIERAGVYQDLSDISIANQVFQSFHEHEHMESGSDAERTLKMVASGVVNSENSVVEHLDIWSKPNSENFTQCINQPASQKKLDAKTNGYILVNANGGLNQMRFGICDMVAIAKIMKATLVLPSLDHTSYWADQSGFKDLFDWRHFIETLKNDIHIVETLPPAYAEIEPFIKTPISWSKVSYYKTEVLPLLKQHKVLYFTHSDSRLANNGLPNSLQKLRCRVNYRALKYSAPIEELGNTLVSRLRQNGGPYIALHLRYEKDMLAFTGCSHNLTVEEDNELQRMRYEVSHWKEKEIDGSERRKLGGCPLTPRETSLLLKGLGFPPSTTIYLVAGEAYGNGSMQYLEDDFPNIYTHSTLSVGEELNPFKNHQNMLAGLDYVVALQSDVFVYTYDGNMAKAVQGHRRFEGFKKTTSPDRLNFVQLVDELDEGKISWKKFSSKVKKLHKDRVGAPYLREPGEFPKLEESFYANPLPGCICENIKR</sequence>
<evidence type="ECO:0000313" key="16">
    <source>
        <dbReference type="Proteomes" id="UP000189703"/>
    </source>
</evidence>
<dbReference type="FunCoup" id="A0A1U8AID6">
    <property type="interactions" value="2451"/>
</dbReference>
<evidence type="ECO:0000256" key="7">
    <source>
        <dbReference type="ARBA" id="ARBA00022968"/>
    </source>
</evidence>
<keyword evidence="8 15" id="KW-1133">Transmembrane helix</keyword>
<dbReference type="GO" id="GO:0006004">
    <property type="term" value="P:fucose metabolic process"/>
    <property type="evidence" value="ECO:0007669"/>
    <property type="project" value="UniProtKB-KW"/>
</dbReference>
<feature type="region of interest" description="Disordered" evidence="14">
    <location>
        <begin position="1"/>
        <end position="56"/>
    </location>
</feature>
<keyword evidence="10" id="KW-0325">Glycoprotein</keyword>
<keyword evidence="9 15" id="KW-0472">Membrane</keyword>
<dbReference type="InParanoid" id="A0A1U8AID6"/>
<evidence type="ECO:0000256" key="8">
    <source>
        <dbReference type="ARBA" id="ARBA00022989"/>
    </source>
</evidence>
<evidence type="ECO:0000256" key="11">
    <source>
        <dbReference type="ARBA" id="ARBA00023253"/>
    </source>
</evidence>
<evidence type="ECO:0000256" key="10">
    <source>
        <dbReference type="ARBA" id="ARBA00023180"/>
    </source>
</evidence>
<accession>A0A1U8AID6</accession>
<comment type="subcellular location">
    <subcellularLocation>
        <location evidence="1">Membrane</location>
        <topology evidence="1">Single-pass type II membrane protein</topology>
    </subcellularLocation>
</comment>
<dbReference type="Proteomes" id="UP000189703">
    <property type="component" value="Unplaced"/>
</dbReference>
<reference evidence="17" key="1">
    <citation type="submission" date="2025-08" db="UniProtKB">
        <authorList>
            <consortium name="RefSeq"/>
        </authorList>
    </citation>
    <scope>IDENTIFICATION</scope>
</reference>
<evidence type="ECO:0000256" key="4">
    <source>
        <dbReference type="ARBA" id="ARBA00022676"/>
    </source>
</evidence>
<comment type="pathway">
    <text evidence="2">Glycan metabolism.</text>
</comment>
<dbReference type="OMA" id="RQCIISN"/>
<dbReference type="Pfam" id="PF10250">
    <property type="entry name" value="O-FucT"/>
    <property type="match status" value="1"/>
</dbReference>
<dbReference type="KEGG" id="nnu:104600571"/>
<dbReference type="eggNOG" id="ENOG502QQ4D">
    <property type="taxonomic scope" value="Eukaryota"/>
</dbReference>
<evidence type="ECO:0000256" key="15">
    <source>
        <dbReference type="SAM" id="Phobius"/>
    </source>
</evidence>
<gene>
    <name evidence="17" type="primary">LOC104600571</name>
</gene>
<evidence type="ECO:0000256" key="13">
    <source>
        <dbReference type="ARBA" id="ARBA00030350"/>
    </source>
</evidence>
<evidence type="ECO:0000256" key="12">
    <source>
        <dbReference type="ARBA" id="ARBA00023277"/>
    </source>
</evidence>
<keyword evidence="6 15" id="KW-0812">Transmembrane</keyword>
<keyword evidence="4" id="KW-0328">Glycosyltransferase</keyword>
<dbReference type="GO" id="GO:0005737">
    <property type="term" value="C:cytoplasm"/>
    <property type="evidence" value="ECO:0000318"/>
    <property type="project" value="GO_Central"/>
</dbReference>
<keyword evidence="7" id="KW-0735">Signal-anchor</keyword>
<keyword evidence="5" id="KW-0808">Transferase</keyword>
<dbReference type="RefSeq" id="XP_010261904.1">
    <property type="nucleotide sequence ID" value="XM_010263602.2"/>
</dbReference>
<dbReference type="PIRSF" id="PIRSF009360">
    <property type="entry name" value="UCP009360"/>
    <property type="match status" value="1"/>
</dbReference>
<dbReference type="CDD" id="cd11299">
    <property type="entry name" value="O-FucT_plant"/>
    <property type="match status" value="1"/>
</dbReference>
<proteinExistence type="inferred from homology"/>
<organism evidence="16 17">
    <name type="scientific">Nelumbo nucifera</name>
    <name type="common">Sacred lotus</name>
    <dbReference type="NCBI Taxonomy" id="4432"/>
    <lineage>
        <taxon>Eukaryota</taxon>
        <taxon>Viridiplantae</taxon>
        <taxon>Streptophyta</taxon>
        <taxon>Embryophyta</taxon>
        <taxon>Tracheophyta</taxon>
        <taxon>Spermatophyta</taxon>
        <taxon>Magnoliopsida</taxon>
        <taxon>Proteales</taxon>
        <taxon>Nelumbonaceae</taxon>
        <taxon>Nelumbo</taxon>
    </lineage>
</organism>
<dbReference type="GO" id="GO:0016757">
    <property type="term" value="F:glycosyltransferase activity"/>
    <property type="evidence" value="ECO:0007669"/>
    <property type="project" value="UniProtKB-KW"/>
</dbReference>
<dbReference type="GeneID" id="104600571"/>
<name>A0A1U8AID6_NELNU</name>
<evidence type="ECO:0000256" key="9">
    <source>
        <dbReference type="ARBA" id="ARBA00023136"/>
    </source>
</evidence>
<evidence type="ECO:0000256" key="3">
    <source>
        <dbReference type="ARBA" id="ARBA00007737"/>
    </source>
</evidence>
<dbReference type="GO" id="GO:0016020">
    <property type="term" value="C:membrane"/>
    <property type="evidence" value="ECO:0007669"/>
    <property type="project" value="UniProtKB-SubCell"/>
</dbReference>
<dbReference type="AlphaFoldDB" id="A0A1U8AID6"/>
<dbReference type="FunFam" id="3.40.50.11350:FF:000011">
    <property type="entry name" value="O-fucosyltransferase 28"/>
    <property type="match status" value="1"/>
</dbReference>
<dbReference type="PANTHER" id="PTHR31741">
    <property type="entry name" value="OS02G0726500 PROTEIN-RELATED"/>
    <property type="match status" value="1"/>
</dbReference>
<keyword evidence="16" id="KW-1185">Reference proteome</keyword>
<dbReference type="PANTHER" id="PTHR31741:SF8">
    <property type="entry name" value="O-FUCOSYLTRANSFERASE 35"/>
    <property type="match status" value="1"/>
</dbReference>
<evidence type="ECO:0000256" key="2">
    <source>
        <dbReference type="ARBA" id="ARBA00004881"/>
    </source>
</evidence>
<feature type="transmembrane region" description="Helical" evidence="15">
    <location>
        <begin position="123"/>
        <end position="146"/>
    </location>
</feature>
<dbReference type="InterPro" id="IPR019378">
    <property type="entry name" value="GDP-Fuc_O-FucTrfase"/>
</dbReference>
<keyword evidence="12" id="KW-0119">Carbohydrate metabolism</keyword>
<dbReference type="OrthoDB" id="2015856at2759"/>
<keyword evidence="11" id="KW-0294">Fucose metabolism</keyword>
<evidence type="ECO:0000313" key="17">
    <source>
        <dbReference type="RefSeq" id="XP_010261904.1"/>
    </source>
</evidence>
<evidence type="ECO:0000256" key="5">
    <source>
        <dbReference type="ARBA" id="ARBA00022679"/>
    </source>
</evidence>
<evidence type="ECO:0000256" key="14">
    <source>
        <dbReference type="SAM" id="MobiDB-lite"/>
    </source>
</evidence>
<evidence type="ECO:0000256" key="1">
    <source>
        <dbReference type="ARBA" id="ARBA00004606"/>
    </source>
</evidence>
<comment type="similarity">
    <text evidence="3">Belongs to the glycosyltransferase GT106 family.</text>
</comment>
<protein>
    <recommendedName>
        <fullName evidence="13">O-fucosyltransferase family protein</fullName>
    </recommendedName>
</protein>